<evidence type="ECO:0000256" key="13">
    <source>
        <dbReference type="ARBA" id="ARBA00049513"/>
    </source>
</evidence>
<dbReference type="OrthoDB" id="259935at2759"/>
<dbReference type="InterPro" id="IPR018517">
    <property type="entry name" value="tRNA_hU_synthase_CS"/>
</dbReference>
<comment type="function">
    <text evidence="9">Catalyzes the synthesis of dihydrouridine, a modified base, in various RNAs, such as tRNAs, mRNAs and some long non-coding RNAs (lncRNAs). Mainly modifies the uridine in position 47 (U47) in the D-loop of most cytoplasmic tRNAs. Also able to mediate the formation of dihydrouridine in some mRNAs, thereby regulating their translation.</text>
</comment>
<comment type="similarity">
    <text evidence="15">Belongs to the dus family. Dus3 subfamily.</text>
</comment>
<evidence type="ECO:0000256" key="16">
    <source>
        <dbReference type="SAM" id="MobiDB-lite"/>
    </source>
</evidence>
<dbReference type="GO" id="GO:0102265">
    <property type="term" value="F:tRNA-dihydrouridine47 synthase activity"/>
    <property type="evidence" value="ECO:0007669"/>
    <property type="project" value="UniProtKB-EC"/>
</dbReference>
<keyword evidence="2 15" id="KW-0285">Flavoprotein</keyword>
<dbReference type="InterPro" id="IPR035587">
    <property type="entry name" value="DUS-like_FMN-bd"/>
</dbReference>
<dbReference type="CDD" id="cd02801">
    <property type="entry name" value="DUS_like_FMN"/>
    <property type="match status" value="1"/>
</dbReference>
<keyword evidence="14 15" id="KW-0479">Metal-binding</keyword>
<dbReference type="Proteomes" id="UP000198287">
    <property type="component" value="Unassembled WGS sequence"/>
</dbReference>
<evidence type="ECO:0000256" key="2">
    <source>
        <dbReference type="ARBA" id="ARBA00022630"/>
    </source>
</evidence>
<keyword evidence="5 15" id="KW-0819">tRNA processing</keyword>
<accession>A0A226CXM1</accession>
<comment type="catalytic activity">
    <reaction evidence="11">
        <text>a 5,6-dihydrouridine in mRNA + NAD(+) = a uridine in mRNA + NADH + H(+)</text>
        <dbReference type="Rhea" id="RHEA:69851"/>
        <dbReference type="Rhea" id="RHEA-COMP:14658"/>
        <dbReference type="Rhea" id="RHEA-COMP:17789"/>
        <dbReference type="ChEBI" id="CHEBI:15378"/>
        <dbReference type="ChEBI" id="CHEBI:57540"/>
        <dbReference type="ChEBI" id="CHEBI:57945"/>
        <dbReference type="ChEBI" id="CHEBI:65315"/>
        <dbReference type="ChEBI" id="CHEBI:74443"/>
    </reaction>
    <physiologicalReaction direction="right-to-left" evidence="11">
        <dbReference type="Rhea" id="RHEA:69853"/>
    </physiologicalReaction>
</comment>
<evidence type="ECO:0000256" key="8">
    <source>
        <dbReference type="ARBA" id="ARBA00023027"/>
    </source>
</evidence>
<feature type="region of interest" description="Disordered" evidence="16">
    <location>
        <begin position="61"/>
        <end position="132"/>
    </location>
</feature>
<comment type="catalytic activity">
    <reaction evidence="13">
        <text>5,6-dihydrouridine(47) in tRNA + NADP(+) = uridine(47) in tRNA + NADPH + H(+)</text>
        <dbReference type="Rhea" id="RHEA:53360"/>
        <dbReference type="Rhea" id="RHEA-COMP:13539"/>
        <dbReference type="Rhea" id="RHEA-COMP:13540"/>
        <dbReference type="ChEBI" id="CHEBI:15378"/>
        <dbReference type="ChEBI" id="CHEBI:57783"/>
        <dbReference type="ChEBI" id="CHEBI:58349"/>
        <dbReference type="ChEBI" id="CHEBI:65315"/>
        <dbReference type="ChEBI" id="CHEBI:74443"/>
        <dbReference type="EC" id="1.3.1.89"/>
    </reaction>
    <physiologicalReaction direction="right-to-left" evidence="13">
        <dbReference type="Rhea" id="RHEA:53362"/>
    </physiologicalReaction>
</comment>
<dbReference type="Gene3D" id="3.20.20.70">
    <property type="entry name" value="Aldolase class I"/>
    <property type="match status" value="1"/>
</dbReference>
<dbReference type="Gene3D" id="4.10.1000.10">
    <property type="entry name" value="Zinc finger, CCCH-type"/>
    <property type="match status" value="1"/>
</dbReference>
<evidence type="ECO:0000256" key="15">
    <source>
        <dbReference type="RuleBase" id="RU291113"/>
    </source>
</evidence>
<evidence type="ECO:0000256" key="9">
    <source>
        <dbReference type="ARBA" id="ARBA00045365"/>
    </source>
</evidence>
<feature type="domain" description="C3H1-type" evidence="17">
    <location>
        <begin position="129"/>
        <end position="158"/>
    </location>
</feature>
<dbReference type="PANTHER" id="PTHR45846">
    <property type="entry name" value="TRNA-DIHYDROURIDINE(47) SYNTHASE [NAD(P)(+)]-LIKE"/>
    <property type="match status" value="1"/>
</dbReference>
<evidence type="ECO:0000256" key="3">
    <source>
        <dbReference type="ARBA" id="ARBA00022643"/>
    </source>
</evidence>
<dbReference type="InterPro" id="IPR000571">
    <property type="entry name" value="Znf_CCCH"/>
</dbReference>
<keyword evidence="7 15" id="KW-0560">Oxidoreductase</keyword>
<dbReference type="SUPFAM" id="SSF51395">
    <property type="entry name" value="FMN-linked oxidoreductases"/>
    <property type="match status" value="1"/>
</dbReference>
<comment type="catalytic activity">
    <reaction evidence="10">
        <text>5,6-dihydrouridine(47) in tRNA + NAD(+) = uridine(47) in tRNA + NADH + H(+)</text>
        <dbReference type="Rhea" id="RHEA:53364"/>
        <dbReference type="Rhea" id="RHEA-COMP:13539"/>
        <dbReference type="Rhea" id="RHEA-COMP:13540"/>
        <dbReference type="ChEBI" id="CHEBI:15378"/>
        <dbReference type="ChEBI" id="CHEBI:57540"/>
        <dbReference type="ChEBI" id="CHEBI:57945"/>
        <dbReference type="ChEBI" id="CHEBI:65315"/>
        <dbReference type="ChEBI" id="CHEBI:74443"/>
        <dbReference type="EC" id="1.3.1.89"/>
    </reaction>
    <physiologicalReaction direction="right-to-left" evidence="10">
        <dbReference type="Rhea" id="RHEA:53366"/>
    </physiologicalReaction>
</comment>
<dbReference type="PROSITE" id="PS01136">
    <property type="entry name" value="UPF0034"/>
    <property type="match status" value="1"/>
</dbReference>
<evidence type="ECO:0000256" key="7">
    <source>
        <dbReference type="ARBA" id="ARBA00023002"/>
    </source>
</evidence>
<reference evidence="18 19" key="1">
    <citation type="submission" date="2015-12" db="EMBL/GenBank/DDBJ databases">
        <title>The genome of Folsomia candida.</title>
        <authorList>
            <person name="Faddeeva A."/>
            <person name="Derks M.F."/>
            <person name="Anvar Y."/>
            <person name="Smit S."/>
            <person name="Van Straalen N."/>
            <person name="Roelofs D."/>
        </authorList>
    </citation>
    <scope>NUCLEOTIDE SEQUENCE [LARGE SCALE GENOMIC DNA]</scope>
    <source>
        <strain evidence="18 19">VU population</strain>
        <tissue evidence="18">Whole body</tissue>
    </source>
</reference>
<evidence type="ECO:0000313" key="19">
    <source>
        <dbReference type="Proteomes" id="UP000198287"/>
    </source>
</evidence>
<evidence type="ECO:0000256" key="12">
    <source>
        <dbReference type="ARBA" id="ARBA00049447"/>
    </source>
</evidence>
<keyword evidence="8" id="KW-0520">NAD</keyword>
<name>A0A226CXM1_FOLCA</name>
<comment type="cofactor">
    <cofactor evidence="1 15">
        <name>FMN</name>
        <dbReference type="ChEBI" id="CHEBI:58210"/>
    </cofactor>
</comment>
<evidence type="ECO:0000256" key="11">
    <source>
        <dbReference type="ARBA" id="ARBA00048342"/>
    </source>
</evidence>
<evidence type="ECO:0000259" key="17">
    <source>
        <dbReference type="PROSITE" id="PS50103"/>
    </source>
</evidence>
<evidence type="ECO:0000313" key="18">
    <source>
        <dbReference type="EMBL" id="OXA37237.1"/>
    </source>
</evidence>
<dbReference type="OMA" id="WSYIAEC"/>
<dbReference type="EMBL" id="LNIX01000061">
    <property type="protein sequence ID" value="OXA37237.1"/>
    <property type="molecule type" value="Genomic_DNA"/>
</dbReference>
<keyword evidence="3 15" id="KW-0288">FMN</keyword>
<keyword evidence="4" id="KW-0507">mRNA processing</keyword>
<keyword evidence="6" id="KW-0521">NADP</keyword>
<feature type="compositionally biased region" description="Basic residues" evidence="16">
    <location>
        <begin position="106"/>
        <end position="117"/>
    </location>
</feature>
<feature type="zinc finger region" description="C3H1-type" evidence="14">
    <location>
        <begin position="129"/>
        <end position="158"/>
    </location>
</feature>
<evidence type="ECO:0000256" key="14">
    <source>
        <dbReference type="PROSITE-ProRule" id="PRU00723"/>
    </source>
</evidence>
<evidence type="ECO:0000256" key="5">
    <source>
        <dbReference type="ARBA" id="ARBA00022694"/>
    </source>
</evidence>
<dbReference type="GO" id="GO:0106414">
    <property type="term" value="F:mRNA dihydrouridine synthase activity"/>
    <property type="evidence" value="ECO:0007669"/>
    <property type="project" value="RHEA"/>
</dbReference>
<protein>
    <recommendedName>
        <fullName evidence="15">tRNA-dihydrouridine(47) synthase [NAD(P)(+)]</fullName>
        <ecNumber evidence="15">1.3.1.-</ecNumber>
    </recommendedName>
    <alternativeName>
        <fullName evidence="15">tRNA-dihydrouridine synthase 3</fullName>
    </alternativeName>
</protein>
<dbReference type="PROSITE" id="PS50103">
    <property type="entry name" value="ZF_C3H1"/>
    <property type="match status" value="2"/>
</dbReference>
<comment type="catalytic activity">
    <reaction evidence="12">
        <text>a 5,6-dihydrouridine in mRNA + NADP(+) = a uridine in mRNA + NADPH + H(+)</text>
        <dbReference type="Rhea" id="RHEA:69855"/>
        <dbReference type="Rhea" id="RHEA-COMP:14658"/>
        <dbReference type="Rhea" id="RHEA-COMP:17789"/>
        <dbReference type="ChEBI" id="CHEBI:15378"/>
        <dbReference type="ChEBI" id="CHEBI:57783"/>
        <dbReference type="ChEBI" id="CHEBI:58349"/>
        <dbReference type="ChEBI" id="CHEBI:65315"/>
        <dbReference type="ChEBI" id="CHEBI:74443"/>
    </reaction>
    <physiologicalReaction direction="right-to-left" evidence="12">
        <dbReference type="Rhea" id="RHEA:69857"/>
    </physiologicalReaction>
</comment>
<feature type="zinc finger region" description="C3H1-type" evidence="14">
    <location>
        <begin position="171"/>
        <end position="196"/>
    </location>
</feature>
<sequence>MSSSLTEPVAKTVIIEPSKEKSGGVVNVGPGVAKIKSEFLIVVNTNSQREKIVKLDELAGSSEPEVKRLKISGTNGECDGGDDNDDTELVEFGGGANSKEEDGATAKKKKDKPRGQNKPKDRPRPPKFLNENKLCPNLLDGKGSCMWASNCKFMHDIDKYLASKTDNIEGECYVYKKYGKCSRGLTCLYQTSHTDSEHVNMVNQPLWSEMQAEFEATHKFLLPKDKQIALRKRTFDFKEVEKIYSGNAPTTTPKSTELNGDTTKTLGAVTDADLVPLRVSEIKKIDWQDKLYLSPLTTVGNLPFRRLCVEMGADITCSEMSLATSILQGSTHEFALHRRHPSEKLWGVQLCASNGAVCAKAAHTLMECGIEYDFVDLNMGCPLDPIYRQGAGSGLMCRGNKFHSLVKGMTKVLAAKDKAFTVKMRTGIKMDKNIAHSYVEFCRDNGVSAVTLHGRTREQRYLRHADWNYIGTCAKIASPMALFGNGDVMSWDDYLQRKTISNASGVMIGRGALIKPWVFQEIKEQRDIDMTSSQRLELIRKYVNYGLDHWGSDSQGVGTTRKFLLEWLSFYHRYIPLGILEDPPQRINQRPEKYFGRDEMETLLASSNCNDWVKISEMFLGPVPDFFEFVPKHKANAWSNG</sequence>
<dbReference type="GO" id="GO:0003723">
    <property type="term" value="F:RNA binding"/>
    <property type="evidence" value="ECO:0007669"/>
    <property type="project" value="TreeGrafter"/>
</dbReference>
<feature type="compositionally biased region" description="Acidic residues" evidence="16">
    <location>
        <begin position="79"/>
        <end position="89"/>
    </location>
</feature>
<evidence type="ECO:0000256" key="6">
    <source>
        <dbReference type="ARBA" id="ARBA00022857"/>
    </source>
</evidence>
<dbReference type="InterPro" id="IPR013785">
    <property type="entry name" value="Aldolase_TIM"/>
</dbReference>
<evidence type="ECO:0000256" key="4">
    <source>
        <dbReference type="ARBA" id="ARBA00022664"/>
    </source>
</evidence>
<dbReference type="AlphaFoldDB" id="A0A226CXM1"/>
<proteinExistence type="inferred from homology"/>
<dbReference type="GO" id="GO:0006397">
    <property type="term" value="P:mRNA processing"/>
    <property type="evidence" value="ECO:0007669"/>
    <property type="project" value="UniProtKB-KW"/>
</dbReference>
<dbReference type="EC" id="1.3.1.-" evidence="15"/>
<organism evidence="18 19">
    <name type="scientific">Folsomia candida</name>
    <name type="common">Springtail</name>
    <dbReference type="NCBI Taxonomy" id="158441"/>
    <lineage>
        <taxon>Eukaryota</taxon>
        <taxon>Metazoa</taxon>
        <taxon>Ecdysozoa</taxon>
        <taxon>Arthropoda</taxon>
        <taxon>Hexapoda</taxon>
        <taxon>Collembola</taxon>
        <taxon>Entomobryomorpha</taxon>
        <taxon>Isotomoidea</taxon>
        <taxon>Isotomidae</taxon>
        <taxon>Proisotominae</taxon>
        <taxon>Folsomia</taxon>
    </lineage>
</organism>
<keyword evidence="14 15" id="KW-0862">Zinc</keyword>
<dbReference type="GO" id="GO:0008270">
    <property type="term" value="F:zinc ion binding"/>
    <property type="evidence" value="ECO:0007669"/>
    <property type="project" value="UniProtKB-KW"/>
</dbReference>
<evidence type="ECO:0000256" key="10">
    <source>
        <dbReference type="ARBA" id="ARBA00048266"/>
    </source>
</evidence>
<dbReference type="STRING" id="158441.A0A226CXM1"/>
<keyword evidence="19" id="KW-1185">Reference proteome</keyword>
<dbReference type="Pfam" id="PF01207">
    <property type="entry name" value="Dus"/>
    <property type="match status" value="1"/>
</dbReference>
<evidence type="ECO:0000256" key="1">
    <source>
        <dbReference type="ARBA" id="ARBA00001917"/>
    </source>
</evidence>
<dbReference type="PANTHER" id="PTHR45846:SF1">
    <property type="entry name" value="TRNA-DIHYDROURIDINE(47) SYNTHASE [NAD(P)(+)]-LIKE"/>
    <property type="match status" value="1"/>
</dbReference>
<dbReference type="GO" id="GO:0050660">
    <property type="term" value="F:flavin adenine dinucleotide binding"/>
    <property type="evidence" value="ECO:0007669"/>
    <property type="project" value="UniProtKB-UniRule"/>
</dbReference>
<keyword evidence="14 15" id="KW-0863">Zinc-finger</keyword>
<feature type="domain" description="C3H1-type" evidence="17">
    <location>
        <begin position="171"/>
        <end position="196"/>
    </location>
</feature>
<gene>
    <name evidence="18" type="ORF">Fcan01_27996</name>
</gene>
<comment type="caution">
    <text evidence="18">The sequence shown here is derived from an EMBL/GenBank/DDBJ whole genome shotgun (WGS) entry which is preliminary data.</text>
</comment>